<dbReference type="InterPro" id="IPR029044">
    <property type="entry name" value="Nucleotide-diphossugar_trans"/>
</dbReference>
<evidence type="ECO:0000259" key="1">
    <source>
        <dbReference type="Pfam" id="PF00535"/>
    </source>
</evidence>
<gene>
    <name evidence="2" type="ORF">HHX25_11710</name>
</gene>
<sequence length="342" mass="40376">MKLSILIPMYNAESYIERCLDSLMHQDISKEEYEVVVFNDGSKDTSEAIVKKVAKTHTNVILHSHKNEGVISTRNKLLKLAKGTYVYFMDADDYVAHNALGKILEFSLQNKLDIMGFDTQVTKNDKQFDLETPFHEYELPNIVSGAQFLKENKNLRIEIWWFLIRKSFLNKNKLAFNESVQGYDGDVVFTLRSFLYAEKVAYSPVSVYRYFQSVESTMRTVNNAYKKRIANYFLALIFDFSNLIDSIEKYPISHKNIIKGNFKFRRDAFTFFTIIKMIRAEFSIEIIKEKLIKLERIKAYPMQSFIDGEYNTLKYKLLTYIFNHRLLLFVFIRLYETYSKIR</sequence>
<dbReference type="SUPFAM" id="SSF53448">
    <property type="entry name" value="Nucleotide-diphospho-sugar transferases"/>
    <property type="match status" value="1"/>
</dbReference>
<proteinExistence type="predicted"/>
<comment type="caution">
    <text evidence="2">The sequence shown here is derived from an EMBL/GenBank/DDBJ whole genome shotgun (WGS) entry which is preliminary data.</text>
</comment>
<organism evidence="2 3">
    <name type="scientific">Flavivirga algicola</name>
    <dbReference type="NCBI Taxonomy" id="2729136"/>
    <lineage>
        <taxon>Bacteria</taxon>
        <taxon>Pseudomonadati</taxon>
        <taxon>Bacteroidota</taxon>
        <taxon>Flavobacteriia</taxon>
        <taxon>Flavobacteriales</taxon>
        <taxon>Flavobacteriaceae</taxon>
        <taxon>Flavivirga</taxon>
    </lineage>
</organism>
<dbReference type="PANTHER" id="PTHR22916:SF3">
    <property type="entry name" value="UDP-GLCNAC:BETAGAL BETA-1,3-N-ACETYLGLUCOSAMINYLTRANSFERASE-LIKE PROTEIN 1"/>
    <property type="match status" value="1"/>
</dbReference>
<dbReference type="CDD" id="cd00761">
    <property type="entry name" value="Glyco_tranf_GTA_type"/>
    <property type="match status" value="1"/>
</dbReference>
<accession>A0ABX1RZW4</accession>
<dbReference type="InterPro" id="IPR001173">
    <property type="entry name" value="Glyco_trans_2-like"/>
</dbReference>
<evidence type="ECO:0000313" key="3">
    <source>
        <dbReference type="Proteomes" id="UP000746690"/>
    </source>
</evidence>
<dbReference type="EMBL" id="JABBHF010000006">
    <property type="protein sequence ID" value="NMH88173.1"/>
    <property type="molecule type" value="Genomic_DNA"/>
</dbReference>
<dbReference type="PANTHER" id="PTHR22916">
    <property type="entry name" value="GLYCOSYLTRANSFERASE"/>
    <property type="match status" value="1"/>
</dbReference>
<feature type="domain" description="Glycosyltransferase 2-like" evidence="1">
    <location>
        <begin position="4"/>
        <end position="167"/>
    </location>
</feature>
<keyword evidence="3" id="KW-1185">Reference proteome</keyword>
<protein>
    <submittedName>
        <fullName evidence="2">Glycosyltransferase</fullName>
    </submittedName>
</protein>
<dbReference type="Pfam" id="PF00535">
    <property type="entry name" value="Glycos_transf_2"/>
    <property type="match status" value="1"/>
</dbReference>
<name>A0ABX1RZW4_9FLAO</name>
<dbReference type="Proteomes" id="UP000746690">
    <property type="component" value="Unassembled WGS sequence"/>
</dbReference>
<dbReference type="RefSeq" id="WP_169673452.1">
    <property type="nucleotide sequence ID" value="NZ_JABBHF010000006.1"/>
</dbReference>
<dbReference type="Gene3D" id="3.90.550.10">
    <property type="entry name" value="Spore Coat Polysaccharide Biosynthesis Protein SpsA, Chain A"/>
    <property type="match status" value="1"/>
</dbReference>
<evidence type="ECO:0000313" key="2">
    <source>
        <dbReference type="EMBL" id="NMH88173.1"/>
    </source>
</evidence>
<reference evidence="2 3" key="1">
    <citation type="submission" date="2020-04" db="EMBL/GenBank/DDBJ databases">
        <title>A Flavivirga sp. nov.</title>
        <authorList>
            <person name="Sun X."/>
        </authorList>
    </citation>
    <scope>NUCLEOTIDE SEQUENCE [LARGE SCALE GENOMIC DNA]</scope>
    <source>
        <strain evidence="2 3">Y03</strain>
    </source>
</reference>